<evidence type="ECO:0000256" key="5">
    <source>
        <dbReference type="ARBA" id="ARBA00030146"/>
    </source>
</evidence>
<evidence type="ECO:0000256" key="1">
    <source>
        <dbReference type="ARBA" id="ARBA00004123"/>
    </source>
</evidence>
<dbReference type="EnsemblMetazoa" id="XM_022804627">
    <property type="protein sequence ID" value="XP_022660362"/>
    <property type="gene ID" value="LOC111250028"/>
</dbReference>
<feature type="compositionally biased region" description="Polar residues" evidence="6">
    <location>
        <begin position="737"/>
        <end position="746"/>
    </location>
</feature>
<comment type="subcellular location">
    <subcellularLocation>
        <location evidence="1">Nucleus</location>
    </subcellularLocation>
</comment>
<dbReference type="Pfam" id="PF16770">
    <property type="entry name" value="RTT107_BRCT_5"/>
    <property type="match status" value="1"/>
</dbReference>
<dbReference type="SUPFAM" id="SSF52113">
    <property type="entry name" value="BRCT domain"/>
    <property type="match status" value="2"/>
</dbReference>
<feature type="compositionally biased region" description="Polar residues" evidence="6">
    <location>
        <begin position="987"/>
        <end position="997"/>
    </location>
</feature>
<dbReference type="InterPro" id="IPR001357">
    <property type="entry name" value="BRCT_dom"/>
</dbReference>
<protein>
    <recommendedName>
        <fullName evidence="4">PAX-interacting protein 1</fullName>
    </recommendedName>
    <alternativeName>
        <fullName evidence="5">PAX transactivation activation domain-interacting protein</fullName>
    </alternativeName>
</protein>
<keyword evidence="3" id="KW-0539">Nucleus</keyword>
<feature type="compositionally biased region" description="Basic and acidic residues" evidence="6">
    <location>
        <begin position="513"/>
        <end position="530"/>
    </location>
</feature>
<keyword evidence="2" id="KW-0227">DNA damage</keyword>
<feature type="region of interest" description="Disordered" evidence="6">
    <location>
        <begin position="309"/>
        <end position="382"/>
    </location>
</feature>
<feature type="compositionally biased region" description="Polar residues" evidence="6">
    <location>
        <begin position="556"/>
        <end position="571"/>
    </location>
</feature>
<feature type="compositionally biased region" description="Basic and acidic residues" evidence="6">
    <location>
        <begin position="650"/>
        <end position="663"/>
    </location>
</feature>
<evidence type="ECO:0000313" key="8">
    <source>
        <dbReference type="EnsemblMetazoa" id="XP_022660362"/>
    </source>
</evidence>
<feature type="compositionally biased region" description="Polar residues" evidence="6">
    <location>
        <begin position="1014"/>
        <end position="1028"/>
    </location>
</feature>
<feature type="compositionally biased region" description="Low complexity" evidence="6">
    <location>
        <begin position="1330"/>
        <end position="1339"/>
    </location>
</feature>
<feature type="compositionally biased region" description="Basic and acidic residues" evidence="6">
    <location>
        <begin position="752"/>
        <end position="765"/>
    </location>
</feature>
<proteinExistence type="predicted"/>
<feature type="compositionally biased region" description="Polar residues" evidence="6">
    <location>
        <begin position="668"/>
        <end position="683"/>
    </location>
</feature>
<feature type="region of interest" description="Disordered" evidence="6">
    <location>
        <begin position="471"/>
        <end position="601"/>
    </location>
</feature>
<feature type="region of interest" description="Disordered" evidence="6">
    <location>
        <begin position="1133"/>
        <end position="1339"/>
    </location>
</feature>
<feature type="compositionally biased region" description="Polar residues" evidence="6">
    <location>
        <begin position="242"/>
        <end position="260"/>
    </location>
</feature>
<dbReference type="GO" id="GO:0006974">
    <property type="term" value="P:DNA damage response"/>
    <property type="evidence" value="ECO:0007669"/>
    <property type="project" value="UniProtKB-KW"/>
</dbReference>
<evidence type="ECO:0000256" key="4">
    <source>
        <dbReference type="ARBA" id="ARBA00023858"/>
    </source>
</evidence>
<feature type="compositionally biased region" description="Basic and acidic residues" evidence="6">
    <location>
        <begin position="485"/>
        <end position="504"/>
    </location>
</feature>
<feature type="compositionally biased region" description="Polar residues" evidence="6">
    <location>
        <begin position="928"/>
        <end position="948"/>
    </location>
</feature>
<feature type="compositionally biased region" description="Polar residues" evidence="6">
    <location>
        <begin position="334"/>
        <end position="351"/>
    </location>
</feature>
<sequence>MKKFEVTITSDRPSTLLLELPSLDAQVVVRFQNGNCEEKDRNVLTAELRVGEHQIISATTEEEKESSASLSTKGRNNQFTDSFAVDVHRPTETSTYASENNNCVSHAVTLESPKKVEASQCEDDIQLNAAIPGLYGSSSPEIIIATEPQNQNSFWVAVPATQQDGSILKPAATGSASDEEIIDTTDDEAFAAEEADNLTSASGMKEKSYAVLEPISMAETPHEEDTSVVVEMTADIGEQSKTRNLSQRRLSQRPLPSSLQAVRVEPSDSEESGSDDSFVGRGSTSSHRKAKVGAAKKFVKKRLVYFSSEDSNVSDEEEKKPEKKTLGKRELPDLNSQLAVESNEQRNSSAVPKTISMLEVKPQENLQEEELSRQEHSTVPETGVLATTKSVQLKIPIASADDSHEVLSPEIDGIVEATEREPTVVPEKVAGNSNDSSALQHDSVLVNKDGEVTEITQSDLSPHRKLCRTQLADDSQVGTWIRETSGGDEKEVEVPSTEEQRVADLDGNSHQNFDGKNEKSLQEKENDATSKRSSPSQKKEDSALKAAVFNRGSRLSVDTQESLKLTILSESLNKDNDEQIEDGPKCGPNTSSSIGAKVPNENVQSNLFELQAPGVNTCDKDVDEAPSSASEEVDISAATMLERLEKLKNRKSAWEQAKEDLRTEGLLNDNNDTPIPTSWSRCSSPEVETVSQIEQVTPITEPETPVGSRKRTSSESNGAPVAKKKRGRPQKGANISDPLSESNSPTVGEAVGSKDIRTKVAERATRKSTRNVSTGAFSKKMPAENAMKQKATGVEKNGAFPLQTSSAAVTDMRVPGPVLVSSPQKTPIVSTVIASATVVLVSDTAPLEQVTVGLITGSSVEETPVDTKFTPSEYSTNVSTVAGTLSSNLTTTKDANMVVETSTPAAETSAQPASSAAANDKHRHSNRQKSLYHSQELNSQSPFESILDPSQNRYALGETAREVANVSRTPKRIPKDVRRVFPPTAKTPRSSKSVMTEQHQDTAKTGSTSTSASEPDNINTNASPTTPKYMTARPSMELIYSSDDDVITVASARRSPMITRHSTSTRKSRREGKALTAAVVTKPIDSTPEKEVFVPETIEDGPQDPVEGSENEQENAVLKEAIVVLESSAVGVIEETPQGAPSTQNTTRSRRAARVRSEARLKRVTKSLSSSKQDPTLSQSDPYARDTIDMRTPTSGCEGSPPVPKAQGTRARTRTSKQDLASGHTSTTANLTMGLFSEEISPLQETEENTDAANTGQNTFKQPNPPPQKTKATERNRLSEGQPVIPIRGRSSEAKGKRARLSEDSSSLLSKRSRSTPELPDPELEMSIAGSTTSSGSTLSVNRTAKLRVMFTGIDNAPKDKLSELSVKTTDIPSQCGLVVAAKFTRTVKMMYAVAKGVPVVNLNWVTESYKAKKLLDISQFMLVDKAAEMRYSFNLVATLRVAAEEKIFDGWTFFVTKSCVPNPEQIKEMVSGCNAKVVNKKPTKAAERTAIVTCSSDIASLGKKNAVPVVGVEFVLNGILQHRIDFKKYSVTK</sequence>
<dbReference type="InterPro" id="IPR051579">
    <property type="entry name" value="DDR_Transcriptional_Reg"/>
</dbReference>
<dbReference type="CDD" id="cd18432">
    <property type="entry name" value="BRCT_PAXIP1_rpt6_like"/>
    <property type="match status" value="1"/>
</dbReference>
<dbReference type="GeneID" id="111250028"/>
<evidence type="ECO:0000256" key="2">
    <source>
        <dbReference type="ARBA" id="ARBA00022763"/>
    </source>
</evidence>
<accession>A0A7M7K1M5</accession>
<feature type="region of interest" description="Disordered" evidence="6">
    <location>
        <begin position="961"/>
        <end position="1029"/>
    </location>
</feature>
<feature type="compositionally biased region" description="Low complexity" evidence="6">
    <location>
        <begin position="1003"/>
        <end position="1013"/>
    </location>
</feature>
<evidence type="ECO:0000256" key="6">
    <source>
        <dbReference type="SAM" id="MobiDB-lite"/>
    </source>
</evidence>
<feature type="compositionally biased region" description="Polar residues" evidence="6">
    <location>
        <begin position="1251"/>
        <end position="1262"/>
    </location>
</feature>
<feature type="domain" description="BRCT" evidence="7">
    <location>
        <begin position="1378"/>
        <end position="1423"/>
    </location>
</feature>
<reference evidence="8" key="1">
    <citation type="submission" date="2021-01" db="UniProtKB">
        <authorList>
            <consortium name="EnsemblMetazoa"/>
        </authorList>
    </citation>
    <scope>IDENTIFICATION</scope>
</reference>
<feature type="region of interest" description="Disordered" evidence="6">
    <location>
        <begin position="237"/>
        <end position="292"/>
    </location>
</feature>
<evidence type="ECO:0000256" key="3">
    <source>
        <dbReference type="ARBA" id="ARBA00023242"/>
    </source>
</evidence>
<dbReference type="GO" id="GO:0044666">
    <property type="term" value="C:MLL3/4 complex"/>
    <property type="evidence" value="ECO:0007669"/>
    <property type="project" value="TreeGrafter"/>
</dbReference>
<dbReference type="RefSeq" id="XP_022660362.1">
    <property type="nucleotide sequence ID" value="XM_022804627.1"/>
</dbReference>
<organism evidence="8 9">
    <name type="scientific">Varroa destructor</name>
    <name type="common">Honeybee mite</name>
    <dbReference type="NCBI Taxonomy" id="109461"/>
    <lineage>
        <taxon>Eukaryota</taxon>
        <taxon>Metazoa</taxon>
        <taxon>Ecdysozoa</taxon>
        <taxon>Arthropoda</taxon>
        <taxon>Chelicerata</taxon>
        <taxon>Arachnida</taxon>
        <taxon>Acari</taxon>
        <taxon>Parasitiformes</taxon>
        <taxon>Mesostigmata</taxon>
        <taxon>Gamasina</taxon>
        <taxon>Dermanyssoidea</taxon>
        <taxon>Varroidae</taxon>
        <taxon>Varroa</taxon>
    </lineage>
</organism>
<feature type="compositionally biased region" description="Polar residues" evidence="6">
    <location>
        <begin position="689"/>
        <end position="698"/>
    </location>
</feature>
<evidence type="ECO:0000259" key="7">
    <source>
        <dbReference type="PROSITE" id="PS50172"/>
    </source>
</evidence>
<feature type="compositionally biased region" description="Polar residues" evidence="6">
    <location>
        <begin position="1166"/>
        <end position="1181"/>
    </location>
</feature>
<feature type="region of interest" description="Disordered" evidence="6">
    <location>
        <begin position="650"/>
        <end position="779"/>
    </location>
</feature>
<evidence type="ECO:0000313" key="9">
    <source>
        <dbReference type="Proteomes" id="UP000594260"/>
    </source>
</evidence>
<dbReference type="Gene3D" id="3.40.50.10190">
    <property type="entry name" value="BRCT domain"/>
    <property type="match status" value="2"/>
</dbReference>
<dbReference type="SMART" id="SM00292">
    <property type="entry name" value="BRCT"/>
    <property type="match status" value="2"/>
</dbReference>
<dbReference type="PROSITE" id="PS50172">
    <property type="entry name" value="BRCT"/>
    <property type="match status" value="1"/>
</dbReference>
<name>A0A7M7K1M5_VARDE</name>
<keyword evidence="9" id="KW-1185">Reference proteome</keyword>
<dbReference type="PANTHER" id="PTHR23196:SF1">
    <property type="entry name" value="PAX-INTERACTING PROTEIN 1"/>
    <property type="match status" value="1"/>
</dbReference>
<dbReference type="PANTHER" id="PTHR23196">
    <property type="entry name" value="PAX TRANSCRIPTION ACTIVATION DOMAIN INTERACTING PROTEIN"/>
    <property type="match status" value="1"/>
</dbReference>
<dbReference type="Pfam" id="PF16589">
    <property type="entry name" value="BRCT_2"/>
    <property type="match status" value="1"/>
</dbReference>
<feature type="compositionally biased region" description="Basic and acidic residues" evidence="6">
    <location>
        <begin position="317"/>
        <end position="332"/>
    </location>
</feature>
<dbReference type="InterPro" id="IPR036420">
    <property type="entry name" value="BRCT_dom_sf"/>
</dbReference>
<dbReference type="Proteomes" id="UP000594260">
    <property type="component" value="Unplaced"/>
</dbReference>
<dbReference type="CDD" id="cd17744">
    <property type="entry name" value="BRCT_MDC1_rpt1"/>
    <property type="match status" value="1"/>
</dbReference>
<feature type="region of interest" description="Disordered" evidence="6">
    <location>
        <begin position="902"/>
        <end position="948"/>
    </location>
</feature>
<feature type="compositionally biased region" description="Polar residues" evidence="6">
    <location>
        <begin position="902"/>
        <end position="917"/>
    </location>
</feature>
<feature type="compositionally biased region" description="Basic and acidic residues" evidence="6">
    <location>
        <begin position="1290"/>
        <end position="1303"/>
    </location>
</feature>